<gene>
    <name evidence="1" type="ORF">CYMTET_47169</name>
</gene>
<dbReference type="AlphaFoldDB" id="A0AAE0BWI7"/>
<comment type="caution">
    <text evidence="1">The sequence shown here is derived from an EMBL/GenBank/DDBJ whole genome shotgun (WGS) entry which is preliminary data.</text>
</comment>
<keyword evidence="2" id="KW-1185">Reference proteome</keyword>
<evidence type="ECO:0000313" key="2">
    <source>
        <dbReference type="Proteomes" id="UP001190700"/>
    </source>
</evidence>
<sequence length="140" mass="15044">MVASTRSTASMANRRRTLSTFFDSVAAIHANTLATPPAAQPAANSAGATFLASVRTLQREPFDMKISKSVRQKLFEDKNGRFSGTESHASALFAKMVSALQTAFVTEDIGFAPLFVLDNATLAIREEAKACGTCGWYVYA</sequence>
<evidence type="ECO:0000313" key="1">
    <source>
        <dbReference type="EMBL" id="KAK3243165.1"/>
    </source>
</evidence>
<name>A0AAE0BWI7_9CHLO</name>
<proteinExistence type="predicted"/>
<dbReference type="Proteomes" id="UP001190700">
    <property type="component" value="Unassembled WGS sequence"/>
</dbReference>
<accession>A0AAE0BWI7</accession>
<protein>
    <submittedName>
        <fullName evidence="1">Uncharacterized protein</fullName>
    </submittedName>
</protein>
<dbReference type="EMBL" id="LGRX02033079">
    <property type="protein sequence ID" value="KAK3243165.1"/>
    <property type="molecule type" value="Genomic_DNA"/>
</dbReference>
<organism evidence="1 2">
    <name type="scientific">Cymbomonas tetramitiformis</name>
    <dbReference type="NCBI Taxonomy" id="36881"/>
    <lineage>
        <taxon>Eukaryota</taxon>
        <taxon>Viridiplantae</taxon>
        <taxon>Chlorophyta</taxon>
        <taxon>Pyramimonadophyceae</taxon>
        <taxon>Pyramimonadales</taxon>
        <taxon>Pyramimonadaceae</taxon>
        <taxon>Cymbomonas</taxon>
    </lineage>
</organism>
<reference evidence="1 2" key="1">
    <citation type="journal article" date="2015" name="Genome Biol. Evol.">
        <title>Comparative Genomics of a Bacterivorous Green Alga Reveals Evolutionary Causalities and Consequences of Phago-Mixotrophic Mode of Nutrition.</title>
        <authorList>
            <person name="Burns J.A."/>
            <person name="Paasch A."/>
            <person name="Narechania A."/>
            <person name="Kim E."/>
        </authorList>
    </citation>
    <scope>NUCLEOTIDE SEQUENCE [LARGE SCALE GENOMIC DNA]</scope>
    <source>
        <strain evidence="1 2">PLY_AMNH</strain>
    </source>
</reference>